<keyword evidence="4 18" id="KW-0812">Transmembrane</keyword>
<feature type="signal peptide" evidence="19">
    <location>
        <begin position="1"/>
        <end position="24"/>
    </location>
</feature>
<organism evidence="21 22">
    <name type="scientific">Scylla paramamosain</name>
    <name type="common">Mud crab</name>
    <dbReference type="NCBI Taxonomy" id="85552"/>
    <lineage>
        <taxon>Eukaryota</taxon>
        <taxon>Metazoa</taxon>
        <taxon>Ecdysozoa</taxon>
        <taxon>Arthropoda</taxon>
        <taxon>Crustacea</taxon>
        <taxon>Multicrustacea</taxon>
        <taxon>Malacostraca</taxon>
        <taxon>Eumalacostraca</taxon>
        <taxon>Eucarida</taxon>
        <taxon>Decapoda</taxon>
        <taxon>Pleocyemata</taxon>
        <taxon>Brachyura</taxon>
        <taxon>Eubrachyura</taxon>
        <taxon>Portunoidea</taxon>
        <taxon>Portunidae</taxon>
        <taxon>Portuninae</taxon>
        <taxon>Scylla</taxon>
    </lineage>
</organism>
<proteinExistence type="inferred from homology"/>
<evidence type="ECO:0000256" key="12">
    <source>
        <dbReference type="ARBA" id="ARBA00023180"/>
    </source>
</evidence>
<evidence type="ECO:0000259" key="20">
    <source>
        <dbReference type="PROSITE" id="PS50259"/>
    </source>
</evidence>
<dbReference type="PANTHER" id="PTHR32546:SF26">
    <property type="entry name" value="SMOG, ISOFORM D"/>
    <property type="match status" value="1"/>
</dbReference>
<keyword evidence="8" id="KW-0297">G-protein coupled receptor</keyword>
<evidence type="ECO:0000256" key="13">
    <source>
        <dbReference type="ARBA" id="ARBA00023224"/>
    </source>
</evidence>
<comment type="subcellular location">
    <subcellularLocation>
        <location evidence="1">Cell projection</location>
        <location evidence="1">Neuron projection</location>
    </subcellularLocation>
    <subcellularLocation>
        <location evidence="16">Postsynaptic cell membrane</location>
        <topology evidence="16">Multi-pass membrane protein</topology>
    </subcellularLocation>
</comment>
<dbReference type="PROSITE" id="PS50259">
    <property type="entry name" value="G_PROTEIN_RECEP_F3_4"/>
    <property type="match status" value="1"/>
</dbReference>
<evidence type="ECO:0000256" key="9">
    <source>
        <dbReference type="ARBA" id="ARBA00023136"/>
    </source>
</evidence>
<dbReference type="AlphaFoldDB" id="A0AAW0TWM9"/>
<evidence type="ECO:0000313" key="21">
    <source>
        <dbReference type="EMBL" id="KAK8391598.1"/>
    </source>
</evidence>
<dbReference type="Gene3D" id="3.30.450.20">
    <property type="entry name" value="PAS domain"/>
    <property type="match status" value="1"/>
</dbReference>
<feature type="chain" id="PRO_5043654132" description="G-protein coupled receptors family 3 profile domain-containing protein" evidence="19">
    <location>
        <begin position="25"/>
        <end position="800"/>
    </location>
</feature>
<feature type="region of interest" description="Disordered" evidence="17">
    <location>
        <begin position="714"/>
        <end position="767"/>
    </location>
</feature>
<sequence>MTGGRGLWLWAAVWACVCVCLALADEEDPLQHEAQVAARDRQLTRVLRLLGVEGQEGRGGPPDEEQGGEACSRRTLDLTIPAAQLAKFTTETRAALRLANLLNNLFVGVPEAFEPAYPAHVFHALVRAALENEPSITSSSIAFLRGEYRPPAEEEPQEVFGAYGWRREGGGVATTELASLHNHSLDHPAHHDTKWFTAHSSYRFSRRRINSSLGGEESVPPGPITLTRAEDGQWASQPLLDCGASNLWVVAYSLPFFGRADDALYAKIKGVVLVTVPLQEVDLDQCDVDDLLGPHLFASTHKCDVSTTQCESVTGLGFRRGGYRCQCHPGYYLPRPGPGYFSGEEIETAYSARQSLDAFRCLPCPEGCQLCSASMPCPVRTHALPRLLPACLQAAAVCVSLVLAAVVLKIRKCKVIAVSLWTMLEMVILGAVVIYCTIFLRFVEPSVTMCMVEPWFRELGFAIFYGAIVLKLYRSLVDHRTRKAHRYVIRDRDLLKYLAGLVAFVTGYLAAWSALVAHLASEGHSLLALGHTPEGLAFVTCKSMWWEYVTEAGELIFVCFGLYLAWQLRKAAGDAGEVGELCERRSLTAALLLELLSSTVLYVGRHVLLLRAHPDHAFLAYFARTHLTVTLSLLLILVPKLWCAGGGGRELPRRTYSTTEGAHEPRFCDALTNGDLEASDINLSQMDPEEIRAELKRVYTQLEVLRTKTMRKDNPHISKRRGGRKATHRRFSMQSRKGSREKSFHRHHQRALHHTLDEGDMTKTPEESVCSVEGPSVLSVYADGPSDIGTPSILHRSYKL</sequence>
<evidence type="ECO:0000256" key="2">
    <source>
        <dbReference type="ARBA" id="ARBA00007242"/>
    </source>
</evidence>
<evidence type="ECO:0000256" key="11">
    <source>
        <dbReference type="ARBA" id="ARBA00023170"/>
    </source>
</evidence>
<feature type="domain" description="G-protein coupled receptors family 3 profile" evidence="20">
    <location>
        <begin position="385"/>
        <end position="474"/>
    </location>
</feature>
<dbReference type="InterPro" id="IPR043458">
    <property type="entry name" value="GPR158/179"/>
</dbReference>
<comment type="caution">
    <text evidence="21">The sequence shown here is derived from an EMBL/GenBank/DDBJ whole genome shotgun (WGS) entry which is preliminary data.</text>
</comment>
<feature type="compositionally biased region" description="Basic residues" evidence="17">
    <location>
        <begin position="717"/>
        <end position="753"/>
    </location>
</feature>
<evidence type="ECO:0000256" key="16">
    <source>
        <dbReference type="ARBA" id="ARBA00034104"/>
    </source>
</evidence>
<dbReference type="Proteomes" id="UP001487740">
    <property type="component" value="Unassembled WGS sequence"/>
</dbReference>
<feature type="transmembrane region" description="Helical" evidence="18">
    <location>
        <begin position="545"/>
        <end position="566"/>
    </location>
</feature>
<feature type="transmembrane region" description="Helical" evidence="18">
    <location>
        <begin position="494"/>
        <end position="520"/>
    </location>
</feature>
<dbReference type="GO" id="GO:0004930">
    <property type="term" value="F:G protein-coupled receptor activity"/>
    <property type="evidence" value="ECO:0007669"/>
    <property type="project" value="UniProtKB-KW"/>
</dbReference>
<comment type="similarity">
    <text evidence="2">Belongs to the G-protein coupled receptor 3 family.</text>
</comment>
<dbReference type="Pfam" id="PF22572">
    <property type="entry name" value="GPR158_179_EC"/>
    <property type="match status" value="1"/>
</dbReference>
<dbReference type="GO" id="GO:0043005">
    <property type="term" value="C:neuron projection"/>
    <property type="evidence" value="ECO:0007669"/>
    <property type="project" value="UniProtKB-SubCell"/>
</dbReference>
<accession>A0AAW0TWM9</accession>
<evidence type="ECO:0000256" key="3">
    <source>
        <dbReference type="ARBA" id="ARBA00022475"/>
    </source>
</evidence>
<evidence type="ECO:0000256" key="15">
    <source>
        <dbReference type="ARBA" id="ARBA00023273"/>
    </source>
</evidence>
<protein>
    <recommendedName>
        <fullName evidence="20">G-protein coupled receptors family 3 profile domain-containing protein</fullName>
    </recommendedName>
</protein>
<evidence type="ECO:0000256" key="4">
    <source>
        <dbReference type="ARBA" id="ARBA00022692"/>
    </source>
</evidence>
<gene>
    <name evidence="21" type="ORF">O3P69_017257</name>
</gene>
<keyword evidence="5 19" id="KW-0732">Signal</keyword>
<dbReference type="GO" id="GO:0045211">
    <property type="term" value="C:postsynaptic membrane"/>
    <property type="evidence" value="ECO:0007669"/>
    <property type="project" value="UniProtKB-SubCell"/>
</dbReference>
<keyword evidence="9 18" id="KW-0472">Membrane</keyword>
<keyword evidence="15" id="KW-0966">Cell projection</keyword>
<keyword evidence="14" id="KW-0628">Postsynaptic cell membrane</keyword>
<keyword evidence="12" id="KW-0325">Glycoprotein</keyword>
<evidence type="ECO:0000256" key="8">
    <source>
        <dbReference type="ARBA" id="ARBA00023040"/>
    </source>
</evidence>
<evidence type="ECO:0000256" key="6">
    <source>
        <dbReference type="ARBA" id="ARBA00022989"/>
    </source>
</evidence>
<dbReference type="PANTHER" id="PTHR32546">
    <property type="entry name" value="G-PROTEIN COUPLED RECEPTOR 158-RELATED"/>
    <property type="match status" value="1"/>
</dbReference>
<dbReference type="EMBL" id="JARAKH010000024">
    <property type="protein sequence ID" value="KAK8391598.1"/>
    <property type="molecule type" value="Genomic_DNA"/>
</dbReference>
<reference evidence="21 22" key="1">
    <citation type="submission" date="2023-03" db="EMBL/GenBank/DDBJ databases">
        <title>High-quality genome of Scylla paramamosain provides insights in environmental adaptation.</title>
        <authorList>
            <person name="Zhang L."/>
        </authorList>
    </citation>
    <scope>NUCLEOTIDE SEQUENCE [LARGE SCALE GENOMIC DNA]</scope>
    <source>
        <strain evidence="21">LZ_2023a</strain>
        <tissue evidence="21">Muscle</tissue>
    </source>
</reference>
<dbReference type="InterPro" id="IPR017978">
    <property type="entry name" value="GPCR_3_C"/>
</dbReference>
<keyword evidence="22" id="KW-1185">Reference proteome</keyword>
<evidence type="ECO:0000256" key="19">
    <source>
        <dbReference type="SAM" id="SignalP"/>
    </source>
</evidence>
<feature type="transmembrane region" description="Helical" evidence="18">
    <location>
        <begin position="621"/>
        <end position="643"/>
    </location>
</feature>
<evidence type="ECO:0000256" key="10">
    <source>
        <dbReference type="ARBA" id="ARBA00023157"/>
    </source>
</evidence>
<feature type="compositionally biased region" description="Basic and acidic residues" evidence="17">
    <location>
        <begin position="754"/>
        <end position="766"/>
    </location>
</feature>
<dbReference type="Pfam" id="PF00003">
    <property type="entry name" value="7tm_3"/>
    <property type="match status" value="1"/>
</dbReference>
<dbReference type="InterPro" id="IPR054714">
    <property type="entry name" value="GPR158_179_extracellular"/>
</dbReference>
<name>A0AAW0TWM9_SCYPA</name>
<evidence type="ECO:0000256" key="17">
    <source>
        <dbReference type="SAM" id="MobiDB-lite"/>
    </source>
</evidence>
<evidence type="ECO:0000256" key="14">
    <source>
        <dbReference type="ARBA" id="ARBA00023257"/>
    </source>
</evidence>
<keyword evidence="13" id="KW-0807">Transducer</keyword>
<evidence type="ECO:0000313" key="22">
    <source>
        <dbReference type="Proteomes" id="UP001487740"/>
    </source>
</evidence>
<evidence type="ECO:0000256" key="7">
    <source>
        <dbReference type="ARBA" id="ARBA00023018"/>
    </source>
</evidence>
<keyword evidence="11" id="KW-0675">Receptor</keyword>
<feature type="transmembrane region" description="Helical" evidence="18">
    <location>
        <begin position="455"/>
        <end position="473"/>
    </location>
</feature>
<feature type="transmembrane region" description="Helical" evidence="18">
    <location>
        <begin position="420"/>
        <end position="443"/>
    </location>
</feature>
<evidence type="ECO:0000256" key="1">
    <source>
        <dbReference type="ARBA" id="ARBA00004487"/>
    </source>
</evidence>
<evidence type="ECO:0000256" key="5">
    <source>
        <dbReference type="ARBA" id="ARBA00022729"/>
    </source>
</evidence>
<keyword evidence="7" id="KW-0770">Synapse</keyword>
<keyword evidence="3" id="KW-1003">Cell membrane</keyword>
<evidence type="ECO:0000256" key="18">
    <source>
        <dbReference type="SAM" id="Phobius"/>
    </source>
</evidence>
<keyword evidence="10" id="KW-1015">Disulfide bond</keyword>
<feature type="transmembrane region" description="Helical" evidence="18">
    <location>
        <begin position="587"/>
        <end position="609"/>
    </location>
</feature>
<keyword evidence="6 18" id="KW-1133">Transmembrane helix</keyword>
<feature type="transmembrane region" description="Helical" evidence="18">
    <location>
        <begin position="387"/>
        <end position="408"/>
    </location>
</feature>